<dbReference type="Pfam" id="PF02055">
    <property type="entry name" value="Glyco_hydro_30"/>
    <property type="match status" value="2"/>
</dbReference>
<evidence type="ECO:0000256" key="6">
    <source>
        <dbReference type="ARBA" id="ARBA00022801"/>
    </source>
</evidence>
<evidence type="ECO:0000256" key="20">
    <source>
        <dbReference type="RuleBase" id="RU361188"/>
    </source>
</evidence>
<dbReference type="InterPro" id="IPR017853">
    <property type="entry name" value="GH"/>
</dbReference>
<dbReference type="PRINTS" id="PR00843">
    <property type="entry name" value="GLHYDRLASE30"/>
</dbReference>
<dbReference type="GO" id="GO:0004348">
    <property type="term" value="F:glucosylceramidase activity"/>
    <property type="evidence" value="ECO:0007669"/>
    <property type="project" value="UniProtKB-EC"/>
</dbReference>
<comment type="catalytic activity">
    <reaction evidence="1">
        <text>a beta-D-glucosyl-(1&lt;-&gt;1')-N-acylsphing-4-enine + H2O = an N-acylsphing-4-enine + D-glucose</text>
        <dbReference type="Rhea" id="RHEA:13269"/>
        <dbReference type="ChEBI" id="CHEBI:4167"/>
        <dbReference type="ChEBI" id="CHEBI:15377"/>
        <dbReference type="ChEBI" id="CHEBI:22801"/>
        <dbReference type="ChEBI" id="CHEBI:52639"/>
        <dbReference type="EC" id="3.2.1.45"/>
    </reaction>
    <physiologicalReaction direction="left-to-right" evidence="1">
        <dbReference type="Rhea" id="RHEA:13270"/>
    </physiologicalReaction>
</comment>
<evidence type="ECO:0000256" key="21">
    <source>
        <dbReference type="SAM" id="SignalP"/>
    </source>
</evidence>
<dbReference type="AlphaFoldDB" id="A0A8P4FWB4"/>
<comment type="catalytic activity">
    <reaction evidence="17">
        <text>beta-D-glucosyl-(1&lt;-&gt;1')-N-(15Z-tetracosenoyl)-sphing-4-enine + cholesterol = N-(15Z-tetracosenoyl)-sphing-4-enine + cholesteryl 3-beta-D-glucoside</text>
        <dbReference type="Rhea" id="RHEA:70315"/>
        <dbReference type="ChEBI" id="CHEBI:16113"/>
        <dbReference type="ChEBI" id="CHEBI:17495"/>
        <dbReference type="ChEBI" id="CHEBI:74450"/>
        <dbReference type="ChEBI" id="CHEBI:76302"/>
    </reaction>
    <physiologicalReaction direction="left-to-right" evidence="17">
        <dbReference type="Rhea" id="RHEA:70316"/>
    </physiologicalReaction>
    <physiologicalReaction direction="right-to-left" evidence="17">
        <dbReference type="Rhea" id="RHEA:70317"/>
    </physiologicalReaction>
</comment>
<keyword evidence="20" id="KW-0326">Glycosidase</keyword>
<feature type="chain" id="PRO_5035853297" description="Glucosylceramidase" evidence="21">
    <location>
        <begin position="26"/>
        <end position="478"/>
    </location>
</feature>
<evidence type="ECO:0000256" key="8">
    <source>
        <dbReference type="ARBA" id="ARBA00033633"/>
    </source>
</evidence>
<evidence type="ECO:0000313" key="24">
    <source>
        <dbReference type="Ensembl" id="ENSDLAP00005063661.1"/>
    </source>
</evidence>
<keyword evidence="25" id="KW-1185">Reference proteome</keyword>
<keyword evidence="5 21" id="KW-0732">Signal</keyword>
<comment type="catalytic activity">
    <reaction evidence="10">
        <text>a beta-D-galactosyl-(1&lt;-&gt;1')-N-acylsphing-4-enine + H2O = an N-acylsphing-4-enine + D-galactose</text>
        <dbReference type="Rhea" id="RHEA:14297"/>
        <dbReference type="ChEBI" id="CHEBI:4139"/>
        <dbReference type="ChEBI" id="CHEBI:15377"/>
        <dbReference type="ChEBI" id="CHEBI:18390"/>
        <dbReference type="ChEBI" id="CHEBI:52639"/>
        <dbReference type="EC" id="3.2.1.46"/>
    </reaction>
    <physiologicalReaction direction="left-to-right" evidence="10">
        <dbReference type="Rhea" id="RHEA:14298"/>
    </physiologicalReaction>
</comment>
<evidence type="ECO:0000256" key="9">
    <source>
        <dbReference type="ARBA" id="ARBA00033646"/>
    </source>
</evidence>
<protein>
    <recommendedName>
        <fullName evidence="20">Glucosylceramidase</fullName>
        <ecNumber evidence="20">3.2.1.45</ecNumber>
    </recommendedName>
</protein>
<evidence type="ECO:0000256" key="2">
    <source>
        <dbReference type="ARBA" id="ARBA00004207"/>
    </source>
</evidence>
<dbReference type="Proteomes" id="UP000694389">
    <property type="component" value="Unassembled WGS sequence"/>
</dbReference>
<evidence type="ECO:0000256" key="10">
    <source>
        <dbReference type="ARBA" id="ARBA00033698"/>
    </source>
</evidence>
<comment type="catalytic activity">
    <reaction evidence="18">
        <text>beta-D-glucosyl-N-octanoylsphing-4E-enine + cholesterol = N-octanoylsphing-4-enine + cholesteryl 3-beta-D-glucoside</text>
        <dbReference type="Rhea" id="RHEA:70303"/>
        <dbReference type="ChEBI" id="CHEBI:16113"/>
        <dbReference type="ChEBI" id="CHEBI:17495"/>
        <dbReference type="ChEBI" id="CHEBI:45815"/>
        <dbReference type="ChEBI" id="CHEBI:65222"/>
    </reaction>
    <physiologicalReaction direction="left-to-right" evidence="18">
        <dbReference type="Rhea" id="RHEA:70304"/>
    </physiologicalReaction>
    <physiologicalReaction direction="right-to-left" evidence="18">
        <dbReference type="Rhea" id="RHEA:70305"/>
    </physiologicalReaction>
</comment>
<comment type="catalytic activity">
    <reaction evidence="12">
        <text>a beta-D-glucosyl-(1&lt;-&gt;1')-N-acylsphing-4-enine + cholesterol = cholesteryl 3-beta-D-glucoside + an N-acylsphing-4-enine</text>
        <dbReference type="Rhea" id="RHEA:58264"/>
        <dbReference type="ChEBI" id="CHEBI:16113"/>
        <dbReference type="ChEBI" id="CHEBI:17495"/>
        <dbReference type="ChEBI" id="CHEBI:22801"/>
        <dbReference type="ChEBI" id="CHEBI:52639"/>
    </reaction>
    <physiologicalReaction direction="left-to-right" evidence="12">
        <dbReference type="Rhea" id="RHEA:58265"/>
    </physiologicalReaction>
    <physiologicalReaction direction="right-to-left" evidence="12">
        <dbReference type="Rhea" id="RHEA:58266"/>
    </physiologicalReaction>
</comment>
<feature type="domain" description="Glycosyl hydrolase family 30 TIM-barrel" evidence="22">
    <location>
        <begin position="197"/>
        <end position="408"/>
    </location>
</feature>
<organism evidence="24 25">
    <name type="scientific">Dicentrarchus labrax</name>
    <name type="common">European seabass</name>
    <name type="synonym">Morone labrax</name>
    <dbReference type="NCBI Taxonomy" id="13489"/>
    <lineage>
        <taxon>Eukaryota</taxon>
        <taxon>Metazoa</taxon>
        <taxon>Chordata</taxon>
        <taxon>Craniata</taxon>
        <taxon>Vertebrata</taxon>
        <taxon>Euteleostomi</taxon>
        <taxon>Actinopterygii</taxon>
        <taxon>Neopterygii</taxon>
        <taxon>Teleostei</taxon>
        <taxon>Neoteleostei</taxon>
        <taxon>Acanthomorphata</taxon>
        <taxon>Eupercaria</taxon>
        <taxon>Moronidae</taxon>
        <taxon>Dicentrarchus</taxon>
    </lineage>
</organism>
<evidence type="ECO:0000313" key="25">
    <source>
        <dbReference type="Proteomes" id="UP000694389"/>
    </source>
</evidence>
<comment type="catalytic activity">
    <reaction evidence="8">
        <text>beta-D-xylosyl-(1&lt;-&gt;1')-N-(9Z-octadecenoyl)-sphing-4-enine + cholesterol = cholesteryl 3-beta-D-xyloside + N-(9Z-octadecenoyl)-sphing-4-enine</text>
        <dbReference type="Rhea" id="RHEA:70251"/>
        <dbReference type="ChEBI" id="CHEBI:16113"/>
        <dbReference type="ChEBI" id="CHEBI:77996"/>
        <dbReference type="ChEBI" id="CHEBI:189067"/>
        <dbReference type="ChEBI" id="CHEBI:189081"/>
    </reaction>
    <physiologicalReaction direction="left-to-right" evidence="8">
        <dbReference type="Rhea" id="RHEA:70252"/>
    </physiologicalReaction>
</comment>
<dbReference type="PANTHER" id="PTHR11069:SF23">
    <property type="entry name" value="LYSOSOMAL ACID GLUCOSYLCERAMIDASE"/>
    <property type="match status" value="1"/>
</dbReference>
<comment type="catalytic activity">
    <reaction evidence="11">
        <text>1-(beta-D-galactosyl)-N-dodecanoylsphing-4-enine + cholesterol = cholesteryl 3-beta-D-galactoside + N-dodecanoylsphing-4-enine</text>
        <dbReference type="Rhea" id="RHEA:70255"/>
        <dbReference type="ChEBI" id="CHEBI:16113"/>
        <dbReference type="ChEBI" id="CHEBI:72956"/>
        <dbReference type="ChEBI" id="CHEBI:73432"/>
        <dbReference type="ChEBI" id="CHEBI:189066"/>
    </reaction>
    <physiologicalReaction direction="left-to-right" evidence="11">
        <dbReference type="Rhea" id="RHEA:70256"/>
    </physiologicalReaction>
    <physiologicalReaction direction="right-to-left" evidence="11">
        <dbReference type="Rhea" id="RHEA:70257"/>
    </physiologicalReaction>
</comment>
<evidence type="ECO:0000256" key="17">
    <source>
        <dbReference type="ARBA" id="ARBA00048880"/>
    </source>
</evidence>
<feature type="domain" description="Glycosyl hydrolase family 30 TIM-barrel" evidence="22">
    <location>
        <begin position="103"/>
        <end position="182"/>
    </location>
</feature>
<feature type="domain" description="Glycosyl hydrolase family 30 beta sandwich" evidence="23">
    <location>
        <begin position="411"/>
        <end position="473"/>
    </location>
</feature>
<dbReference type="InterPro" id="IPR033452">
    <property type="entry name" value="GH30_C"/>
</dbReference>
<keyword evidence="6 20" id="KW-0378">Hydrolase</keyword>
<comment type="catalytic activity">
    <reaction evidence="14">
        <text>a beta-D-galactosyl-(1&lt;-&gt;1')-N-acylsphing-4-enine + cholesterol = cholesteryl 3-beta-D-galactoside + an N-acylsphing-4-enine</text>
        <dbReference type="Rhea" id="RHEA:70235"/>
        <dbReference type="ChEBI" id="CHEBI:16113"/>
        <dbReference type="ChEBI" id="CHEBI:18390"/>
        <dbReference type="ChEBI" id="CHEBI:52639"/>
        <dbReference type="ChEBI" id="CHEBI:189066"/>
    </reaction>
    <physiologicalReaction direction="left-to-right" evidence="14">
        <dbReference type="Rhea" id="RHEA:70236"/>
    </physiologicalReaction>
    <physiologicalReaction direction="right-to-left" evidence="14">
        <dbReference type="Rhea" id="RHEA:70237"/>
    </physiologicalReaction>
</comment>
<evidence type="ECO:0000256" key="14">
    <source>
        <dbReference type="ARBA" id="ARBA00048182"/>
    </source>
</evidence>
<gene>
    <name evidence="24" type="primary">gba1</name>
</gene>
<dbReference type="Ensembl" id="ENSDLAT00005070284.1">
    <property type="protein sequence ID" value="ENSDLAP00005063661.1"/>
    <property type="gene ID" value="ENSDLAG00005011233.2"/>
</dbReference>
<dbReference type="SUPFAM" id="SSF51445">
    <property type="entry name" value="(Trans)glycosidases"/>
    <property type="match status" value="1"/>
</dbReference>
<evidence type="ECO:0000256" key="13">
    <source>
        <dbReference type="ARBA" id="ARBA00048111"/>
    </source>
</evidence>
<dbReference type="Gene3D" id="3.20.20.80">
    <property type="entry name" value="Glycosidases"/>
    <property type="match status" value="2"/>
</dbReference>
<dbReference type="Pfam" id="PF17189">
    <property type="entry name" value="Glyco_hydro_30C"/>
    <property type="match status" value="1"/>
</dbReference>
<reference evidence="24" key="1">
    <citation type="submission" date="2025-08" db="UniProtKB">
        <authorList>
            <consortium name="Ensembl"/>
        </authorList>
    </citation>
    <scope>IDENTIFICATION</scope>
</reference>
<evidence type="ECO:0000256" key="5">
    <source>
        <dbReference type="ARBA" id="ARBA00022729"/>
    </source>
</evidence>
<evidence type="ECO:0000256" key="7">
    <source>
        <dbReference type="ARBA" id="ARBA00022919"/>
    </source>
</evidence>
<evidence type="ECO:0000256" key="12">
    <source>
        <dbReference type="ARBA" id="ARBA00048055"/>
    </source>
</evidence>
<evidence type="ECO:0000256" key="11">
    <source>
        <dbReference type="ARBA" id="ARBA00033703"/>
    </source>
</evidence>
<comment type="catalytic activity">
    <reaction evidence="16">
        <text>a beta-D-xylosyl-(1&lt;-&gt;1')-N-acylsphing-4-enine + cholesterol = cholesteryl 3-beta-D-xyloside + an N-acylsphing-4-enine</text>
        <dbReference type="Rhea" id="RHEA:70239"/>
        <dbReference type="ChEBI" id="CHEBI:16113"/>
        <dbReference type="ChEBI" id="CHEBI:52639"/>
        <dbReference type="ChEBI" id="CHEBI:189067"/>
        <dbReference type="ChEBI" id="CHEBI:189068"/>
    </reaction>
    <physiologicalReaction direction="left-to-right" evidence="16">
        <dbReference type="Rhea" id="RHEA:70240"/>
    </physiologicalReaction>
</comment>
<keyword evidence="20" id="KW-0443">Lipid metabolism</keyword>
<evidence type="ECO:0000256" key="19">
    <source>
        <dbReference type="ARBA" id="ARBA00049516"/>
    </source>
</evidence>
<comment type="catalytic activity">
    <reaction evidence="15">
        <text>beta-D-glucosyl-N-dodecanoylsphing-4-enine + cholesterol = N-dodecanoylsphing-4-enine + cholesteryl 3-beta-D-glucoside</text>
        <dbReference type="Rhea" id="RHEA:70307"/>
        <dbReference type="ChEBI" id="CHEBI:16113"/>
        <dbReference type="ChEBI" id="CHEBI:17495"/>
        <dbReference type="ChEBI" id="CHEBI:72956"/>
        <dbReference type="ChEBI" id="CHEBI:76297"/>
    </reaction>
    <physiologicalReaction direction="left-to-right" evidence="15">
        <dbReference type="Rhea" id="RHEA:70308"/>
    </physiologicalReaction>
    <physiologicalReaction direction="right-to-left" evidence="15">
        <dbReference type="Rhea" id="RHEA:70309"/>
    </physiologicalReaction>
</comment>
<dbReference type="PANTHER" id="PTHR11069">
    <property type="entry name" value="GLUCOSYLCERAMIDASE"/>
    <property type="match status" value="1"/>
</dbReference>
<comment type="catalytic activity">
    <reaction evidence="19">
        <text>beta-D-glucosyl-N-(9Z-octadecenoyl)-sphing-4E-enine + cholesterol = N-(9Z-octadecenoyl)-sphing-4-enine + cholesteryl 3-beta-D-glucoside</text>
        <dbReference type="Rhea" id="RHEA:58324"/>
        <dbReference type="ChEBI" id="CHEBI:16113"/>
        <dbReference type="ChEBI" id="CHEBI:17495"/>
        <dbReference type="ChEBI" id="CHEBI:77996"/>
        <dbReference type="ChEBI" id="CHEBI:139140"/>
    </reaction>
    <physiologicalReaction direction="left-to-right" evidence="19">
        <dbReference type="Rhea" id="RHEA:58325"/>
    </physiologicalReaction>
    <physiologicalReaction direction="right-to-left" evidence="19">
        <dbReference type="Rhea" id="RHEA:58326"/>
    </physiologicalReaction>
</comment>
<accession>A0A8P4FWB4</accession>
<keyword evidence="7 20" id="KW-0746">Sphingolipid metabolism</keyword>
<evidence type="ECO:0000256" key="18">
    <source>
        <dbReference type="ARBA" id="ARBA00049379"/>
    </source>
</evidence>
<dbReference type="SUPFAM" id="SSF51011">
    <property type="entry name" value="Glycosyl hydrolase domain"/>
    <property type="match status" value="2"/>
</dbReference>
<proteinExistence type="inferred from homology"/>
<evidence type="ECO:0000256" key="1">
    <source>
        <dbReference type="ARBA" id="ARBA00001013"/>
    </source>
</evidence>
<dbReference type="GO" id="GO:0006680">
    <property type="term" value="P:glucosylceramide catabolic process"/>
    <property type="evidence" value="ECO:0007669"/>
    <property type="project" value="TreeGrafter"/>
</dbReference>
<sequence length="478" mass="53094">MAFLLLSSVLLVLVFLTAEVTLCTGSTECVARNFGHDSVVCECNSTYCDSVGSVSLPPLGQYSSYLSSMAGSRLKGAQAQVQVKSTGAGIRLTIVPYQKYQKIRGFGGAMTDAAAINILSLSAGAQDQLLRQYFSPDGIGYSVVRVPMASCDFSTRLYTYDDTPGDYNLDNFTLAPEDINMKCLERPRLPEGPAWGFLEEYAKYNLTFWALTTGNEPSAGRMTNYSFQALGFTPEEQRDWVALDLGPALHASSHPHTHILILDDNRLLLPHWAKVVLNDVHAGRYIHGVAVHWYMDFLVPAEISLGVTHHLYPEYYLFGTEACSGWNPLDRGVKLGSWDRAEQYAHDIIVDLNHYVVGWTDWNLALDQTGGPNWVKNFVDSPVIVDAQRDVFYKQPSFYSMAHFSKFLWEGSQRVGVSASQKTDLEYSAFIRPDGSVVLIILNRSSSEVQFEVWDPAVGYIPSTAPAHSLLTLAWNTH</sequence>
<evidence type="ECO:0000259" key="23">
    <source>
        <dbReference type="Pfam" id="PF17189"/>
    </source>
</evidence>
<comment type="pathway">
    <text evidence="3">Steroid metabolism; cholesterol metabolism.</text>
</comment>
<comment type="subcellular location">
    <subcellularLocation>
        <location evidence="2">Lysosome membrane</location>
        <topology evidence="2">Peripheral membrane protein</topology>
        <orientation evidence="2">Lumenal side</orientation>
    </subcellularLocation>
</comment>
<evidence type="ECO:0000259" key="22">
    <source>
        <dbReference type="Pfam" id="PF02055"/>
    </source>
</evidence>
<evidence type="ECO:0000256" key="16">
    <source>
        <dbReference type="ARBA" id="ARBA00048817"/>
    </source>
</evidence>
<name>A0A8P4FWB4_DICLA</name>
<dbReference type="InterPro" id="IPR001139">
    <property type="entry name" value="Glyco_hydro_30"/>
</dbReference>
<evidence type="ECO:0000256" key="15">
    <source>
        <dbReference type="ARBA" id="ARBA00048698"/>
    </source>
</evidence>
<dbReference type="GO" id="GO:0005765">
    <property type="term" value="C:lysosomal membrane"/>
    <property type="evidence" value="ECO:0007669"/>
    <property type="project" value="UniProtKB-SubCell"/>
</dbReference>
<dbReference type="GeneTree" id="ENSGT00390000009464"/>
<dbReference type="GO" id="GO:0004336">
    <property type="term" value="F:galactosylceramidase activity"/>
    <property type="evidence" value="ECO:0007669"/>
    <property type="project" value="UniProtKB-EC"/>
</dbReference>
<evidence type="ECO:0000256" key="3">
    <source>
        <dbReference type="ARBA" id="ARBA00004731"/>
    </source>
</evidence>
<dbReference type="InterPro" id="IPR033453">
    <property type="entry name" value="Glyco_hydro_30_TIM-barrel"/>
</dbReference>
<comment type="catalytic activity">
    <reaction evidence="9">
        <text>cholesteryl 3-beta-D-glucoside + H2O = cholesterol + D-glucose</text>
        <dbReference type="Rhea" id="RHEA:11956"/>
        <dbReference type="ChEBI" id="CHEBI:4167"/>
        <dbReference type="ChEBI" id="CHEBI:15377"/>
        <dbReference type="ChEBI" id="CHEBI:16113"/>
        <dbReference type="ChEBI" id="CHEBI:17495"/>
    </reaction>
    <physiologicalReaction direction="left-to-right" evidence="9">
        <dbReference type="Rhea" id="RHEA:11957"/>
    </physiologicalReaction>
</comment>
<comment type="similarity">
    <text evidence="4 20">Belongs to the glycosyl hydrolase 30 family.</text>
</comment>
<evidence type="ECO:0000256" key="4">
    <source>
        <dbReference type="ARBA" id="ARBA00005382"/>
    </source>
</evidence>
<comment type="catalytic activity">
    <reaction evidence="13">
        <text>beta-D-glucosyl-(1&lt;-&gt;1)-N-octadecanoylsphing-4-enine + cholesterol = cholesteryl 3-beta-D-glucoside + N-octadecanoylsphing-4-enine</text>
        <dbReference type="Rhea" id="RHEA:70311"/>
        <dbReference type="ChEBI" id="CHEBI:16113"/>
        <dbReference type="ChEBI" id="CHEBI:17495"/>
        <dbReference type="ChEBI" id="CHEBI:72961"/>
        <dbReference type="ChEBI" id="CHEBI:84719"/>
    </reaction>
    <physiologicalReaction direction="left-to-right" evidence="13">
        <dbReference type="Rhea" id="RHEA:70312"/>
    </physiologicalReaction>
    <physiologicalReaction direction="right-to-left" evidence="13">
        <dbReference type="Rhea" id="RHEA:70313"/>
    </physiologicalReaction>
</comment>
<reference evidence="24" key="2">
    <citation type="submission" date="2025-09" db="UniProtKB">
        <authorList>
            <consortium name="Ensembl"/>
        </authorList>
    </citation>
    <scope>IDENTIFICATION</scope>
</reference>
<feature type="signal peptide" evidence="21">
    <location>
        <begin position="1"/>
        <end position="25"/>
    </location>
</feature>
<dbReference type="EC" id="3.2.1.45" evidence="20"/>